<evidence type="ECO:0000313" key="9">
    <source>
        <dbReference type="Proteomes" id="UP000374630"/>
    </source>
</evidence>
<reference evidence="8 9" key="1">
    <citation type="journal article" date="2019" name="Syst. Appl. Microbiol.">
        <title>Characterization of Bifidobacterium species in feaces of the Egyptian fruit bat: Description of B. vespertilionis sp. nov. and B. rousetti sp. nov.</title>
        <authorList>
            <person name="Modesto M."/>
            <person name="Satti M."/>
            <person name="Watanabe K."/>
            <person name="Puglisi E."/>
            <person name="Morelli L."/>
            <person name="Huang C.-H."/>
            <person name="Liou J.-S."/>
            <person name="Miyashita M."/>
            <person name="Tamura T."/>
            <person name="Saito S."/>
            <person name="Mori K."/>
            <person name="Huang L."/>
            <person name="Sciavilla P."/>
            <person name="Sandri C."/>
            <person name="Spiezio C."/>
            <person name="Vitali F."/>
            <person name="Cavalieri D."/>
            <person name="Perpetuini G."/>
            <person name="Tofalo R."/>
            <person name="Bonetti A."/>
            <person name="Arita M."/>
            <person name="Mattarelli P."/>
        </authorList>
    </citation>
    <scope>NUCLEOTIDE SEQUENCE [LARGE SCALE GENOMIC DNA]</scope>
    <source>
        <strain evidence="6 9">RST16</strain>
        <strain evidence="7 8">RST8</strain>
    </source>
</reference>
<dbReference type="PANTHER" id="PTHR42788">
    <property type="entry name" value="TAURINE IMPORT ATP-BINDING PROTEIN-RELATED"/>
    <property type="match status" value="1"/>
</dbReference>
<evidence type="ECO:0000256" key="4">
    <source>
        <dbReference type="SAM" id="MobiDB-lite"/>
    </source>
</evidence>
<proteinExistence type="predicted"/>
<dbReference type="PROSITE" id="PS00211">
    <property type="entry name" value="ABC_TRANSPORTER_1"/>
    <property type="match status" value="1"/>
</dbReference>
<dbReference type="Proteomes" id="UP000345527">
    <property type="component" value="Unassembled WGS sequence"/>
</dbReference>
<dbReference type="OrthoDB" id="4425833at2"/>
<dbReference type="Pfam" id="PF00005">
    <property type="entry name" value="ABC_tran"/>
    <property type="match status" value="1"/>
</dbReference>
<protein>
    <submittedName>
        <fullName evidence="7">ATP-binding cassette domain-containing protein</fullName>
    </submittedName>
</protein>
<evidence type="ECO:0000313" key="8">
    <source>
        <dbReference type="Proteomes" id="UP000345527"/>
    </source>
</evidence>
<gene>
    <name evidence="7" type="ORF">EM848_06110</name>
    <name evidence="6" type="ORF">EMO90_01680</name>
</gene>
<feature type="domain" description="ABC transporter" evidence="5">
    <location>
        <begin position="28"/>
        <end position="248"/>
    </location>
</feature>
<keyword evidence="9" id="KW-1185">Reference proteome</keyword>
<dbReference type="GO" id="GO:0016887">
    <property type="term" value="F:ATP hydrolysis activity"/>
    <property type="evidence" value="ECO:0007669"/>
    <property type="project" value="InterPro"/>
</dbReference>
<evidence type="ECO:0000259" key="5">
    <source>
        <dbReference type="PROSITE" id="PS50893"/>
    </source>
</evidence>
<feature type="region of interest" description="Disordered" evidence="4">
    <location>
        <begin position="227"/>
        <end position="249"/>
    </location>
</feature>
<dbReference type="EMBL" id="RZNZ01000002">
    <property type="protein sequence ID" value="KAA8821946.1"/>
    <property type="molecule type" value="Genomic_DNA"/>
</dbReference>
<keyword evidence="1" id="KW-0813">Transport</keyword>
<keyword evidence="3 7" id="KW-0067">ATP-binding</keyword>
<dbReference type="InterPro" id="IPR027417">
    <property type="entry name" value="P-loop_NTPase"/>
</dbReference>
<dbReference type="Gene3D" id="3.40.50.300">
    <property type="entry name" value="P-loop containing nucleotide triphosphate hydrolases"/>
    <property type="match status" value="1"/>
</dbReference>
<dbReference type="SUPFAM" id="SSF52540">
    <property type="entry name" value="P-loop containing nucleoside triphosphate hydrolases"/>
    <property type="match status" value="1"/>
</dbReference>
<comment type="caution">
    <text evidence="7">The sequence shown here is derived from an EMBL/GenBank/DDBJ whole genome shotgun (WGS) entry which is preliminary data.</text>
</comment>
<evidence type="ECO:0000256" key="2">
    <source>
        <dbReference type="ARBA" id="ARBA00022741"/>
    </source>
</evidence>
<dbReference type="PANTHER" id="PTHR42788:SF13">
    <property type="entry name" value="ALIPHATIC SULFONATES IMPORT ATP-BINDING PROTEIN SSUB"/>
    <property type="match status" value="1"/>
</dbReference>
<dbReference type="InterPro" id="IPR050166">
    <property type="entry name" value="ABC_transporter_ATP-bind"/>
</dbReference>
<dbReference type="InterPro" id="IPR003593">
    <property type="entry name" value="AAA+_ATPase"/>
</dbReference>
<dbReference type="RefSeq" id="WP_150354051.1">
    <property type="nucleotide sequence ID" value="NZ_RZNZ01000002.1"/>
</dbReference>
<dbReference type="AlphaFoldDB" id="A0A5J5DYL3"/>
<keyword evidence="2" id="KW-0547">Nucleotide-binding</keyword>
<feature type="compositionally biased region" description="Polar residues" evidence="4">
    <location>
        <begin position="236"/>
        <end position="249"/>
    </location>
</feature>
<dbReference type="InterPro" id="IPR003439">
    <property type="entry name" value="ABC_transporter-like_ATP-bd"/>
</dbReference>
<evidence type="ECO:0000313" key="6">
    <source>
        <dbReference type="EMBL" id="KAA8821946.1"/>
    </source>
</evidence>
<evidence type="ECO:0000256" key="3">
    <source>
        <dbReference type="ARBA" id="ARBA00022840"/>
    </source>
</evidence>
<dbReference type="EMBL" id="RZOA01000010">
    <property type="protein sequence ID" value="KAA8823263.1"/>
    <property type="molecule type" value="Genomic_DNA"/>
</dbReference>
<evidence type="ECO:0000313" key="7">
    <source>
        <dbReference type="EMBL" id="KAA8823263.1"/>
    </source>
</evidence>
<dbReference type="GO" id="GO:0005524">
    <property type="term" value="F:ATP binding"/>
    <property type="evidence" value="ECO:0007669"/>
    <property type="project" value="UniProtKB-KW"/>
</dbReference>
<accession>A0A5J5DYL3</accession>
<dbReference type="Proteomes" id="UP000374630">
    <property type="component" value="Unassembled WGS sequence"/>
</dbReference>
<evidence type="ECO:0000256" key="1">
    <source>
        <dbReference type="ARBA" id="ARBA00022448"/>
    </source>
</evidence>
<dbReference type="InterPro" id="IPR017871">
    <property type="entry name" value="ABC_transporter-like_CS"/>
</dbReference>
<name>A0A5J5DYL3_9BIFI</name>
<sequence>MSGSAGVVSASADVAVGAAIAGEATAYVHLNDLGHAYTPGDFLFRHLNATLVAGRIHALIGPSGSGKSTLLAILAGWLEPTEGAVERHHADAMNWVPQLPLGVAGRNVLDHVALPMLVAGVPREVANGEARRILGQFGLEDVEDHPYGSLSGGEAQRLMLARAAATKCDLLLVDEPTASLDRNSARTVIAHIRGLANRGCVVVVATHDLELRDACDDVVDLADAQDRGIDEPAAGNSATGNSAQGEAAS</sequence>
<dbReference type="SMART" id="SM00382">
    <property type="entry name" value="AAA"/>
    <property type="match status" value="1"/>
</dbReference>
<organism evidence="7 8">
    <name type="scientific">Bifidobacterium vespertilionis</name>
    <dbReference type="NCBI Taxonomy" id="2562524"/>
    <lineage>
        <taxon>Bacteria</taxon>
        <taxon>Bacillati</taxon>
        <taxon>Actinomycetota</taxon>
        <taxon>Actinomycetes</taxon>
        <taxon>Bifidobacteriales</taxon>
        <taxon>Bifidobacteriaceae</taxon>
        <taxon>Bifidobacterium</taxon>
    </lineage>
</organism>
<dbReference type="PROSITE" id="PS50893">
    <property type="entry name" value="ABC_TRANSPORTER_2"/>
    <property type="match status" value="1"/>
</dbReference>